<dbReference type="EMBL" id="JADCLJ010000020">
    <property type="protein sequence ID" value="MBE4908811.1"/>
    <property type="molecule type" value="Genomic_DNA"/>
</dbReference>
<dbReference type="InterPro" id="IPR005081">
    <property type="entry name" value="SpoIIGA"/>
</dbReference>
<evidence type="ECO:0000256" key="2">
    <source>
        <dbReference type="SAM" id="Phobius"/>
    </source>
</evidence>
<keyword evidence="1" id="KW-0378">Hydrolase</keyword>
<keyword evidence="2" id="KW-1133">Transmembrane helix</keyword>
<feature type="transmembrane region" description="Helical" evidence="2">
    <location>
        <begin position="6"/>
        <end position="27"/>
    </location>
</feature>
<protein>
    <recommendedName>
        <fullName evidence="1">Sporulation sigma-E factor-processing peptidase</fullName>
        <ecNumber evidence="1">3.4.23.-</ecNumber>
    </recommendedName>
    <alternativeName>
        <fullName evidence="1">Membrane-associated aspartic protease</fullName>
    </alternativeName>
    <alternativeName>
        <fullName evidence="1">Stage II sporulation protein GA</fullName>
    </alternativeName>
</protein>
<organism evidence="3 4">
    <name type="scientific">Litchfieldia luteola</name>
    <dbReference type="NCBI Taxonomy" id="682179"/>
    <lineage>
        <taxon>Bacteria</taxon>
        <taxon>Bacillati</taxon>
        <taxon>Bacillota</taxon>
        <taxon>Bacilli</taxon>
        <taxon>Bacillales</taxon>
        <taxon>Bacillaceae</taxon>
        <taxon>Litchfieldia</taxon>
    </lineage>
</organism>
<keyword evidence="1 2" id="KW-0472">Membrane</keyword>
<comment type="subunit">
    <text evidence="1">Self-associates. Interacts with SigE. Interacts with SpoIIR.</text>
</comment>
<reference evidence="3 4" key="1">
    <citation type="submission" date="2020-10" db="EMBL/GenBank/DDBJ databases">
        <title>Bacillus sp. HD4P25, an endophyte from a halophyte.</title>
        <authorList>
            <person name="Sun J.-Q."/>
        </authorList>
    </citation>
    <scope>NUCLEOTIDE SEQUENCE [LARGE SCALE GENOMIC DNA]</scope>
    <source>
        <strain evidence="3 4">YIM 93174</strain>
    </source>
</reference>
<evidence type="ECO:0000256" key="1">
    <source>
        <dbReference type="PIRNR" id="PIRNR018571"/>
    </source>
</evidence>
<dbReference type="PIRSF" id="PIRSF018571">
    <property type="entry name" value="SpoIIGA"/>
    <property type="match status" value="1"/>
</dbReference>
<keyword evidence="1" id="KW-0645">Protease</keyword>
<dbReference type="Pfam" id="PF03419">
    <property type="entry name" value="Peptidase_U4"/>
    <property type="match status" value="1"/>
</dbReference>
<feature type="transmembrane region" description="Helical" evidence="2">
    <location>
        <begin position="32"/>
        <end position="51"/>
    </location>
</feature>
<feature type="transmembrane region" description="Helical" evidence="2">
    <location>
        <begin position="90"/>
        <end position="109"/>
    </location>
</feature>
<proteinExistence type="inferred from homology"/>
<dbReference type="Proteomes" id="UP001516662">
    <property type="component" value="Unassembled WGS sequence"/>
</dbReference>
<comment type="similarity">
    <text evidence="1">Belongs to the peptidase U4 family.</text>
</comment>
<keyword evidence="2" id="KW-0812">Transmembrane</keyword>
<comment type="caution">
    <text evidence="3">The sequence shown here is derived from an EMBL/GenBank/DDBJ whole genome shotgun (WGS) entry which is preliminary data.</text>
</comment>
<evidence type="ECO:0000313" key="4">
    <source>
        <dbReference type="Proteomes" id="UP001516662"/>
    </source>
</evidence>
<comment type="subcellular location">
    <subcellularLocation>
        <location evidence="1">Cell membrane</location>
    </subcellularLocation>
</comment>
<accession>A0ABR9QJY0</accession>
<sequence>MNIYLDVIWLLNFLFDGLLLLLTAFILKRKILIWRMVLGAFIGSLIVILMVSPLSMYASHPIIKLIFSFLIIGSAFGFKRFRYFIQNLLTFYFATFVVGGGMIGVHNFLEYEVKVLDGVLMTNTTGFGNPISWAFVLVGFPVLWYFTRKQISDFEMKKIQFDQIAEVVISIESLELRVKGLIDSGNQLYDPITKSPVLIVDTTKTVHFFPESIIRQSKNIEALGSDQDQEAHKWESRIRIIPYRGVGQDHQFLLAIKPDKITIFHNGEQISVTKGLIALNHTPLSSDGEYECIVHPKMLLSSTVQPAS</sequence>
<evidence type="ECO:0000313" key="3">
    <source>
        <dbReference type="EMBL" id="MBE4908811.1"/>
    </source>
</evidence>
<dbReference type="NCBIfam" id="TIGR02854">
    <property type="entry name" value="spore_II_GA"/>
    <property type="match status" value="1"/>
</dbReference>
<keyword evidence="1" id="KW-0064">Aspartyl protease</keyword>
<feature type="transmembrane region" description="Helical" evidence="2">
    <location>
        <begin position="57"/>
        <end position="78"/>
    </location>
</feature>
<keyword evidence="1" id="KW-1003">Cell membrane</keyword>
<gene>
    <name evidence="3" type="primary">spoIIGA</name>
    <name evidence="3" type="ORF">IMZ08_12155</name>
</gene>
<keyword evidence="1" id="KW-0749">Sporulation</keyword>
<feature type="transmembrane region" description="Helical" evidence="2">
    <location>
        <begin position="129"/>
        <end position="147"/>
    </location>
</feature>
<keyword evidence="4" id="KW-1185">Reference proteome</keyword>
<comment type="function">
    <text evidence="1">Probable aspartic protease that is responsible for the proteolytic cleavage of the RNA polymerase sigma E factor (SigE/spoIIGB) to yield the active peptide in the mother cell during sporulation. Responds to a signal from the forespore that is triggered by the extracellular signal protein SpoIIR.</text>
</comment>
<name>A0ABR9QJY0_9BACI</name>
<dbReference type="EC" id="3.4.23.-" evidence="1"/>
<dbReference type="RefSeq" id="WP_193536810.1">
    <property type="nucleotide sequence ID" value="NZ_JADCLJ010000020.1"/>
</dbReference>